<dbReference type="InterPro" id="IPR000073">
    <property type="entry name" value="AB_hydrolase_1"/>
</dbReference>
<dbReference type="InterPro" id="IPR000639">
    <property type="entry name" value="Epox_hydrolase-like"/>
</dbReference>
<dbReference type="PRINTS" id="PR00111">
    <property type="entry name" value="ABHYDROLASE"/>
</dbReference>
<gene>
    <name evidence="3" type="ORF">ATJ88_1898</name>
</gene>
<dbReference type="PRINTS" id="PR00412">
    <property type="entry name" value="EPOXHYDRLASE"/>
</dbReference>
<organism evidence="3 4">
    <name type="scientific">Isoptericola jiangsuensis</name>
    <dbReference type="NCBI Taxonomy" id="548579"/>
    <lineage>
        <taxon>Bacteria</taxon>
        <taxon>Bacillati</taxon>
        <taxon>Actinomycetota</taxon>
        <taxon>Actinomycetes</taxon>
        <taxon>Micrococcales</taxon>
        <taxon>Promicromonosporaceae</taxon>
        <taxon>Isoptericola</taxon>
    </lineage>
</organism>
<dbReference type="Proteomes" id="UP000224130">
    <property type="component" value="Unassembled WGS sequence"/>
</dbReference>
<evidence type="ECO:0000313" key="3">
    <source>
        <dbReference type="EMBL" id="PFG43214.1"/>
    </source>
</evidence>
<dbReference type="Pfam" id="PF00561">
    <property type="entry name" value="Abhydrolase_1"/>
    <property type="match status" value="1"/>
</dbReference>
<dbReference type="Gene3D" id="3.40.50.1820">
    <property type="entry name" value="alpha/beta hydrolase"/>
    <property type="match status" value="1"/>
</dbReference>
<name>A0A2A9EW12_9MICO</name>
<dbReference type="InterPro" id="IPR029058">
    <property type="entry name" value="AB_hydrolase_fold"/>
</dbReference>
<comment type="caution">
    <text evidence="3">The sequence shown here is derived from an EMBL/GenBank/DDBJ whole genome shotgun (WGS) entry which is preliminary data.</text>
</comment>
<proteinExistence type="predicted"/>
<protein>
    <submittedName>
        <fullName evidence="3">Pimeloyl-ACP methyl ester carboxylesterase</fullName>
    </submittedName>
</protein>
<dbReference type="PANTHER" id="PTHR43798">
    <property type="entry name" value="MONOACYLGLYCEROL LIPASE"/>
    <property type="match status" value="1"/>
</dbReference>
<accession>A0A2A9EW12</accession>
<evidence type="ECO:0000313" key="4">
    <source>
        <dbReference type="Proteomes" id="UP000224130"/>
    </source>
</evidence>
<keyword evidence="1" id="KW-0378">Hydrolase</keyword>
<sequence length="285" mass="29756">MGPGGHRRGPHYDAVVILAHDLAGAGPDVVLLHAGVGDRRLWDRVVPALAASRRVLSPDLRGFGASPLPHEPYADADDVAAVMDHVGMTSAVVVGNSHGGRVALELATLHPERVAALVLLSPALRGFDAGDERLARFGAREDALLTGGDVAGAVTLNVDTWLGPAADAAARTTLTTLQRRAFDVQLAAEADAAARGVEPGSARRVEVRPEALDVPTTVVAGRHDLPHFRAVADHLVATIPGARSRRLAWAGHLPCLEDPAAAATLLDELVGDATFATHPRRTMTS</sequence>
<dbReference type="GO" id="GO:0016787">
    <property type="term" value="F:hydrolase activity"/>
    <property type="evidence" value="ECO:0007669"/>
    <property type="project" value="UniProtKB-KW"/>
</dbReference>
<evidence type="ECO:0000259" key="2">
    <source>
        <dbReference type="Pfam" id="PF00561"/>
    </source>
</evidence>
<dbReference type="PANTHER" id="PTHR43798:SF31">
    <property type="entry name" value="AB HYDROLASE SUPERFAMILY PROTEIN YCLE"/>
    <property type="match status" value="1"/>
</dbReference>
<dbReference type="SUPFAM" id="SSF53474">
    <property type="entry name" value="alpha/beta-Hydrolases"/>
    <property type="match status" value="1"/>
</dbReference>
<reference evidence="3 4" key="1">
    <citation type="submission" date="2017-10" db="EMBL/GenBank/DDBJ databases">
        <title>Sequencing the genomes of 1000 actinobacteria strains.</title>
        <authorList>
            <person name="Klenk H.-P."/>
        </authorList>
    </citation>
    <scope>NUCLEOTIDE SEQUENCE [LARGE SCALE GENOMIC DNA]</scope>
    <source>
        <strain evidence="3 4">DSM 21863</strain>
    </source>
</reference>
<keyword evidence="4" id="KW-1185">Reference proteome</keyword>
<evidence type="ECO:0000256" key="1">
    <source>
        <dbReference type="ARBA" id="ARBA00022801"/>
    </source>
</evidence>
<dbReference type="GO" id="GO:0016020">
    <property type="term" value="C:membrane"/>
    <property type="evidence" value="ECO:0007669"/>
    <property type="project" value="TreeGrafter"/>
</dbReference>
<feature type="domain" description="AB hydrolase-1" evidence="2">
    <location>
        <begin position="29"/>
        <end position="259"/>
    </location>
</feature>
<dbReference type="InterPro" id="IPR050266">
    <property type="entry name" value="AB_hydrolase_sf"/>
</dbReference>
<dbReference type="AlphaFoldDB" id="A0A2A9EW12"/>
<dbReference type="EMBL" id="PDJJ01000001">
    <property type="protein sequence ID" value="PFG43214.1"/>
    <property type="molecule type" value="Genomic_DNA"/>
</dbReference>